<name>A0ABW1G3P5_9ACTN</name>
<feature type="transmembrane region" description="Helical" evidence="1">
    <location>
        <begin position="33"/>
        <end position="53"/>
    </location>
</feature>
<dbReference type="Pfam" id="PF13399">
    <property type="entry name" value="LytR_C"/>
    <property type="match status" value="1"/>
</dbReference>
<keyword evidence="1" id="KW-0472">Membrane</keyword>
<evidence type="ECO:0000313" key="3">
    <source>
        <dbReference type="EMBL" id="MFC5908137.1"/>
    </source>
</evidence>
<sequence length="214" mass="21349">MLTPPGLKGKQYRITGTAYPRLRRPGQKRRRGLKAIGILVALAVIGVGTFQLVEIFGGGKKKNVAAGCAHVAADAAGSAGASASASPSALPSPSAITVNVYNATTRTGLAGNTANQLKARGFKIGKIGNAPATLDHKVTTTGEIIGGAASKPLMTVLGTELSGAATHVDTRKDATVDLVIGNGFTALLTPAQAAQALAAVASPSPKPSSSAACK</sequence>
<evidence type="ECO:0000259" key="2">
    <source>
        <dbReference type="Pfam" id="PF13399"/>
    </source>
</evidence>
<dbReference type="RefSeq" id="WP_380583163.1">
    <property type="nucleotide sequence ID" value="NZ_JBHSQJ010000049.1"/>
</dbReference>
<keyword evidence="1" id="KW-0812">Transmembrane</keyword>
<feature type="domain" description="LytR/CpsA/Psr regulator C-terminal" evidence="2">
    <location>
        <begin position="96"/>
        <end position="184"/>
    </location>
</feature>
<comment type="caution">
    <text evidence="3">The sequence shown here is derived from an EMBL/GenBank/DDBJ whole genome shotgun (WGS) entry which is preliminary data.</text>
</comment>
<dbReference type="Proteomes" id="UP001596174">
    <property type="component" value="Unassembled WGS sequence"/>
</dbReference>
<keyword evidence="1" id="KW-1133">Transmembrane helix</keyword>
<reference evidence="4" key="1">
    <citation type="journal article" date="2019" name="Int. J. Syst. Evol. Microbiol.">
        <title>The Global Catalogue of Microorganisms (GCM) 10K type strain sequencing project: providing services to taxonomists for standard genome sequencing and annotation.</title>
        <authorList>
            <consortium name="The Broad Institute Genomics Platform"/>
            <consortium name="The Broad Institute Genome Sequencing Center for Infectious Disease"/>
            <person name="Wu L."/>
            <person name="Ma J."/>
        </authorList>
    </citation>
    <scope>NUCLEOTIDE SEQUENCE [LARGE SCALE GENOMIC DNA]</scope>
    <source>
        <strain evidence="4">JCM 4816</strain>
    </source>
</reference>
<dbReference type="Gene3D" id="3.30.70.2390">
    <property type="match status" value="1"/>
</dbReference>
<protein>
    <submittedName>
        <fullName evidence="3">LytR C-terminal domain-containing protein</fullName>
    </submittedName>
</protein>
<dbReference type="InterPro" id="IPR027381">
    <property type="entry name" value="LytR/CpsA/Psr_C"/>
</dbReference>
<proteinExistence type="predicted"/>
<evidence type="ECO:0000313" key="4">
    <source>
        <dbReference type="Proteomes" id="UP001596174"/>
    </source>
</evidence>
<accession>A0ABW1G3P5</accession>
<keyword evidence="4" id="KW-1185">Reference proteome</keyword>
<evidence type="ECO:0000256" key="1">
    <source>
        <dbReference type="SAM" id="Phobius"/>
    </source>
</evidence>
<organism evidence="3 4">
    <name type="scientific">Streptacidiphilus monticola</name>
    <dbReference type="NCBI Taxonomy" id="2161674"/>
    <lineage>
        <taxon>Bacteria</taxon>
        <taxon>Bacillati</taxon>
        <taxon>Actinomycetota</taxon>
        <taxon>Actinomycetes</taxon>
        <taxon>Kitasatosporales</taxon>
        <taxon>Streptomycetaceae</taxon>
        <taxon>Streptacidiphilus</taxon>
    </lineage>
</organism>
<gene>
    <name evidence="3" type="ORF">ACFP3V_13045</name>
</gene>
<dbReference type="EMBL" id="JBHSQJ010000049">
    <property type="protein sequence ID" value="MFC5908137.1"/>
    <property type="molecule type" value="Genomic_DNA"/>
</dbReference>